<name>A0A1H1RSM1_9FLAO</name>
<gene>
    <name evidence="6" type="ORF">SAMN04489797_1488</name>
</gene>
<protein>
    <submittedName>
        <fullName evidence="6">TolB amino-terminal domain-containing protein</fullName>
    </submittedName>
</protein>
<dbReference type="STRING" id="1249933.SAMN04489797_1488"/>
<dbReference type="Gene3D" id="1.10.10.60">
    <property type="entry name" value="Homeodomain-like"/>
    <property type="match status" value="2"/>
</dbReference>
<dbReference type="RefSeq" id="WP_244266733.1">
    <property type="nucleotide sequence ID" value="NZ_LT629774.1"/>
</dbReference>
<organism evidence="6 7">
    <name type="scientific">Winogradskyella sediminis</name>
    <dbReference type="NCBI Taxonomy" id="1382466"/>
    <lineage>
        <taxon>Bacteria</taxon>
        <taxon>Pseudomonadati</taxon>
        <taxon>Bacteroidota</taxon>
        <taxon>Flavobacteriia</taxon>
        <taxon>Flavobacteriales</taxon>
        <taxon>Flavobacteriaceae</taxon>
        <taxon>Winogradskyella</taxon>
    </lineage>
</organism>
<dbReference type="GO" id="GO:0003700">
    <property type="term" value="F:DNA-binding transcription factor activity"/>
    <property type="evidence" value="ECO:0007669"/>
    <property type="project" value="InterPro"/>
</dbReference>
<sequence>MINEKSIAVLPFVNMSNDIDNESFCDGITEEIINALSKINGLKVIARRSSFAFKNKNIDVRHIGNQLGVATVLEGSVRKSNNSIRITGQLIDTKYGTQYWSKKFDRELVDIFELEDIVSLAIADEVRNNFGHFEVQDHLIKQPTNNVEAYQLFLKGRSLQLKWTPKSLNQAISYYNQAIDLDKNYAKAYYANLQCYGLLAVWGYMPYQEAMDLAVNNLLIAKEIETALPEYPLSFVGKFLWGEWDFKNAYIHIEKTLDINSNYIDGLEAMTELSIALGFFDKALTYANRLLEVDPLSANNHYTLASIYYYQCKFDKALENVNYALTLNTDLALAHHLKCFCLIWLNKSQQFQYFIQDTTLEEEKNLLFQLINNKDVEVPEQMMTKWLQFQNEETMPVPYDVFILSNSSYIEQGFTRLKEMIEQRRGQVINYRQEPFLQPLHNTKAFSELHKSNLSIEDVNYHQIDEEKPSSIILDAQQTETLKEELRSYFEEDEPFLNPQLSLKFVADVFELNTNKISYVINKAFHLNFNDFVNSYRLNHFKSIAIDPKNSHLTILGLAYDSGFNSKSVFNTYFKKTEGTTPSKWVKSNTK</sequence>
<dbReference type="Proteomes" id="UP000198963">
    <property type="component" value="Chromosome I"/>
</dbReference>
<dbReference type="SMART" id="SM00028">
    <property type="entry name" value="TPR"/>
    <property type="match status" value="2"/>
</dbReference>
<keyword evidence="1" id="KW-0805">Transcription regulation</keyword>
<dbReference type="PROSITE" id="PS50005">
    <property type="entry name" value="TPR"/>
    <property type="match status" value="1"/>
</dbReference>
<evidence type="ECO:0000259" key="5">
    <source>
        <dbReference type="PROSITE" id="PS01124"/>
    </source>
</evidence>
<dbReference type="InterPro" id="IPR009057">
    <property type="entry name" value="Homeodomain-like_sf"/>
</dbReference>
<feature type="domain" description="HTH araC/xylS-type" evidence="5">
    <location>
        <begin position="484"/>
        <end position="588"/>
    </location>
</feature>
<dbReference type="InterPro" id="IPR019734">
    <property type="entry name" value="TPR_rpt"/>
</dbReference>
<dbReference type="InterPro" id="IPR018060">
    <property type="entry name" value="HTH_AraC"/>
</dbReference>
<dbReference type="Gene3D" id="3.40.50.10610">
    <property type="entry name" value="ABC-type transport auxiliary lipoprotein component"/>
    <property type="match status" value="1"/>
</dbReference>
<dbReference type="SUPFAM" id="SSF46689">
    <property type="entry name" value="Homeodomain-like"/>
    <property type="match status" value="1"/>
</dbReference>
<reference evidence="6 7" key="1">
    <citation type="submission" date="2016-10" db="EMBL/GenBank/DDBJ databases">
        <authorList>
            <person name="Varghese N."/>
            <person name="Submissions S."/>
        </authorList>
    </citation>
    <scope>NUCLEOTIDE SEQUENCE [LARGE SCALE GENOMIC DNA]</scope>
    <source>
        <strain evidence="6 7">RHA_55</strain>
    </source>
</reference>
<dbReference type="SUPFAM" id="SSF48452">
    <property type="entry name" value="TPR-like"/>
    <property type="match status" value="1"/>
</dbReference>
<accession>A0A1H1RSM1</accession>
<keyword evidence="7" id="KW-1185">Reference proteome</keyword>
<keyword evidence="4" id="KW-0802">TPR repeat</keyword>
<evidence type="ECO:0000256" key="3">
    <source>
        <dbReference type="ARBA" id="ARBA00023163"/>
    </source>
</evidence>
<feature type="repeat" description="TPR" evidence="4">
    <location>
        <begin position="298"/>
        <end position="331"/>
    </location>
</feature>
<dbReference type="Pfam" id="PF12833">
    <property type="entry name" value="HTH_18"/>
    <property type="match status" value="1"/>
</dbReference>
<dbReference type="PANTHER" id="PTHR43280">
    <property type="entry name" value="ARAC-FAMILY TRANSCRIPTIONAL REGULATOR"/>
    <property type="match status" value="1"/>
</dbReference>
<dbReference type="PANTHER" id="PTHR43280:SF29">
    <property type="entry name" value="ARAC-FAMILY TRANSCRIPTIONAL REGULATOR"/>
    <property type="match status" value="1"/>
</dbReference>
<dbReference type="InterPro" id="IPR011990">
    <property type="entry name" value="TPR-like_helical_dom_sf"/>
</dbReference>
<dbReference type="GO" id="GO:0043565">
    <property type="term" value="F:sequence-specific DNA binding"/>
    <property type="evidence" value="ECO:0007669"/>
    <property type="project" value="InterPro"/>
</dbReference>
<dbReference type="PROSITE" id="PS01124">
    <property type="entry name" value="HTH_ARAC_FAMILY_2"/>
    <property type="match status" value="1"/>
</dbReference>
<dbReference type="Gene3D" id="1.25.40.10">
    <property type="entry name" value="Tetratricopeptide repeat domain"/>
    <property type="match status" value="1"/>
</dbReference>
<keyword evidence="3" id="KW-0804">Transcription</keyword>
<keyword evidence="2" id="KW-0238">DNA-binding</keyword>
<proteinExistence type="predicted"/>
<evidence type="ECO:0000313" key="6">
    <source>
        <dbReference type="EMBL" id="SDS38546.1"/>
    </source>
</evidence>
<evidence type="ECO:0000313" key="7">
    <source>
        <dbReference type="Proteomes" id="UP000198963"/>
    </source>
</evidence>
<evidence type="ECO:0000256" key="1">
    <source>
        <dbReference type="ARBA" id="ARBA00023015"/>
    </source>
</evidence>
<dbReference type="EMBL" id="LT629774">
    <property type="protein sequence ID" value="SDS38546.1"/>
    <property type="molecule type" value="Genomic_DNA"/>
</dbReference>
<evidence type="ECO:0000256" key="2">
    <source>
        <dbReference type="ARBA" id="ARBA00023125"/>
    </source>
</evidence>
<dbReference type="AlphaFoldDB" id="A0A1H1RSM1"/>
<dbReference type="SMART" id="SM00342">
    <property type="entry name" value="HTH_ARAC"/>
    <property type="match status" value="1"/>
</dbReference>
<evidence type="ECO:0000256" key="4">
    <source>
        <dbReference type="PROSITE-ProRule" id="PRU00339"/>
    </source>
</evidence>